<feature type="transmembrane region" description="Helical" evidence="5">
    <location>
        <begin position="117"/>
        <end position="140"/>
    </location>
</feature>
<comment type="caution">
    <text evidence="6">The sequence shown here is derived from an EMBL/GenBank/DDBJ whole genome shotgun (WGS) entry which is preliminary data.</text>
</comment>
<feature type="transmembrane region" description="Helical" evidence="5">
    <location>
        <begin position="83"/>
        <end position="105"/>
    </location>
</feature>
<feature type="transmembrane region" description="Helical" evidence="5">
    <location>
        <begin position="149"/>
        <end position="169"/>
    </location>
</feature>
<feature type="transmembrane region" description="Helical" evidence="5">
    <location>
        <begin position="230"/>
        <end position="257"/>
    </location>
</feature>
<gene>
    <name evidence="6" type="ORF">GCM10007971_08540</name>
</gene>
<feature type="transmembrane region" description="Helical" evidence="5">
    <location>
        <begin position="316"/>
        <end position="333"/>
    </location>
</feature>
<organism evidence="6 7">
    <name type="scientific">Oceanobacillus indicireducens</name>
    <dbReference type="NCBI Taxonomy" id="1004261"/>
    <lineage>
        <taxon>Bacteria</taxon>
        <taxon>Bacillati</taxon>
        <taxon>Bacillota</taxon>
        <taxon>Bacilli</taxon>
        <taxon>Bacillales</taxon>
        <taxon>Bacillaceae</taxon>
        <taxon>Oceanobacillus</taxon>
    </lineage>
</organism>
<dbReference type="GO" id="GO:0005384">
    <property type="term" value="F:manganese ion transmembrane transporter activity"/>
    <property type="evidence" value="ECO:0007669"/>
    <property type="project" value="TreeGrafter"/>
</dbReference>
<dbReference type="Pfam" id="PF01566">
    <property type="entry name" value="Nramp"/>
    <property type="match status" value="1"/>
</dbReference>
<keyword evidence="7" id="KW-1185">Reference proteome</keyword>
<evidence type="ECO:0000313" key="6">
    <source>
        <dbReference type="EMBL" id="GGN52667.1"/>
    </source>
</evidence>
<dbReference type="GO" id="GO:0005886">
    <property type="term" value="C:plasma membrane"/>
    <property type="evidence" value="ECO:0007669"/>
    <property type="project" value="TreeGrafter"/>
</dbReference>
<dbReference type="RefSeq" id="WP_156857959.1">
    <property type="nucleotide sequence ID" value="NZ_BMOS01000004.1"/>
</dbReference>
<dbReference type="EMBL" id="BMOS01000004">
    <property type="protein sequence ID" value="GGN52667.1"/>
    <property type="molecule type" value="Genomic_DNA"/>
</dbReference>
<dbReference type="GO" id="GO:0015086">
    <property type="term" value="F:cadmium ion transmembrane transporter activity"/>
    <property type="evidence" value="ECO:0007669"/>
    <property type="project" value="TreeGrafter"/>
</dbReference>
<sequence length="405" mass="42576">MSNLQPGNQIVGRRRIILGAVFLMATSSIGPAFLTQTTVFTEQFLASFGFAILASIIIDIGAQLNIWRVLVVTGKRGQDVTNMVFPGLGSLIAVLIVIGGLAFNIGNVAGGGLGMNVMFGVSAETGAVITAILAIIIFLLKDAGKVMDIVVVILGVVMISMVGYVMFTTSPPVGEAVVKSFIPDEFRSLILPIVTLVGGTVGGYITFAGGHRLIDAGVTGKEHVSLVSKAASYGILTTGVMRVFLFLAVLGVVTAGYKLDASNPAASVFQIALGDVGYKIFGIVIWAAALTSVIGSAYTSVSFLRSFHKKFAEYSKYIIIGFIAFSTLVFVFVGRPVVILVIVGSLNGLILPLTLGAVLIASRKKSIVGDYHHPTWLLAFGILAVIITLIAGWFSLEGIAALWND</sequence>
<evidence type="ECO:0000256" key="3">
    <source>
        <dbReference type="ARBA" id="ARBA00022989"/>
    </source>
</evidence>
<accession>A0A918CZY0</accession>
<dbReference type="PANTHER" id="PTHR11706">
    <property type="entry name" value="SOLUTE CARRIER PROTEIN FAMILY 11 MEMBER"/>
    <property type="match status" value="1"/>
</dbReference>
<feature type="transmembrane region" description="Helical" evidence="5">
    <location>
        <begin position="339"/>
        <end position="362"/>
    </location>
</feature>
<feature type="transmembrane region" description="Helical" evidence="5">
    <location>
        <begin position="46"/>
        <end position="71"/>
    </location>
</feature>
<feature type="transmembrane region" description="Helical" evidence="5">
    <location>
        <begin position="16"/>
        <end position="34"/>
    </location>
</feature>
<evidence type="ECO:0000256" key="1">
    <source>
        <dbReference type="ARBA" id="ARBA00004141"/>
    </source>
</evidence>
<proteinExistence type="predicted"/>
<dbReference type="AlphaFoldDB" id="A0A918CZY0"/>
<keyword evidence="2 5" id="KW-0812">Transmembrane</keyword>
<name>A0A918CZY0_9BACI</name>
<keyword evidence="3 5" id="KW-1133">Transmembrane helix</keyword>
<dbReference type="InterPro" id="IPR001046">
    <property type="entry name" value="NRAMP_fam"/>
</dbReference>
<dbReference type="GO" id="GO:0034755">
    <property type="term" value="P:iron ion transmembrane transport"/>
    <property type="evidence" value="ECO:0007669"/>
    <property type="project" value="TreeGrafter"/>
</dbReference>
<dbReference type="PANTHER" id="PTHR11706:SF2">
    <property type="entry name" value="TRANSPORTER PROTEIN"/>
    <property type="match status" value="1"/>
</dbReference>
<evidence type="ECO:0000313" key="7">
    <source>
        <dbReference type="Proteomes" id="UP000624041"/>
    </source>
</evidence>
<feature type="transmembrane region" description="Helical" evidence="5">
    <location>
        <begin position="277"/>
        <end position="304"/>
    </location>
</feature>
<protein>
    <submittedName>
        <fullName evidence="6">Iron transporter</fullName>
    </submittedName>
</protein>
<comment type="subcellular location">
    <subcellularLocation>
        <location evidence="1">Membrane</location>
        <topology evidence="1">Multi-pass membrane protein</topology>
    </subcellularLocation>
</comment>
<reference evidence="6" key="1">
    <citation type="journal article" date="2014" name="Int. J. Syst. Evol. Microbiol.">
        <title>Complete genome sequence of Corynebacterium casei LMG S-19264T (=DSM 44701T), isolated from a smear-ripened cheese.</title>
        <authorList>
            <consortium name="US DOE Joint Genome Institute (JGI-PGF)"/>
            <person name="Walter F."/>
            <person name="Albersmeier A."/>
            <person name="Kalinowski J."/>
            <person name="Ruckert C."/>
        </authorList>
    </citation>
    <scope>NUCLEOTIDE SEQUENCE</scope>
    <source>
        <strain evidence="6">JCM 17251</strain>
    </source>
</reference>
<keyword evidence="4 5" id="KW-0472">Membrane</keyword>
<evidence type="ECO:0000256" key="5">
    <source>
        <dbReference type="SAM" id="Phobius"/>
    </source>
</evidence>
<feature type="transmembrane region" description="Helical" evidence="5">
    <location>
        <begin position="374"/>
        <end position="396"/>
    </location>
</feature>
<feature type="transmembrane region" description="Helical" evidence="5">
    <location>
        <begin position="189"/>
        <end position="209"/>
    </location>
</feature>
<dbReference type="Proteomes" id="UP000624041">
    <property type="component" value="Unassembled WGS sequence"/>
</dbReference>
<evidence type="ECO:0000256" key="4">
    <source>
        <dbReference type="ARBA" id="ARBA00023136"/>
    </source>
</evidence>
<reference evidence="6" key="2">
    <citation type="submission" date="2020-09" db="EMBL/GenBank/DDBJ databases">
        <authorList>
            <person name="Sun Q."/>
            <person name="Ohkuma M."/>
        </authorList>
    </citation>
    <scope>NUCLEOTIDE SEQUENCE</scope>
    <source>
        <strain evidence="6">JCM 17251</strain>
    </source>
</reference>
<evidence type="ECO:0000256" key="2">
    <source>
        <dbReference type="ARBA" id="ARBA00022692"/>
    </source>
</evidence>